<proteinExistence type="predicted"/>
<dbReference type="InterPro" id="IPR002818">
    <property type="entry name" value="DJ-1/PfpI"/>
</dbReference>
<dbReference type="InterPro" id="IPR052158">
    <property type="entry name" value="INH-QAR"/>
</dbReference>
<evidence type="ECO:0000313" key="5">
    <source>
        <dbReference type="Proteomes" id="UP000619293"/>
    </source>
</evidence>
<gene>
    <name evidence="4" type="ORF">Cch02nite_67680</name>
</gene>
<dbReference type="Gene3D" id="3.40.50.880">
    <property type="match status" value="1"/>
</dbReference>
<feature type="domain" description="HTH araC/xylS-type" evidence="3">
    <location>
        <begin position="217"/>
        <end position="315"/>
    </location>
</feature>
<reference evidence="4 5" key="1">
    <citation type="submission" date="2021-01" db="EMBL/GenBank/DDBJ databases">
        <title>Whole genome shotgun sequence of Catellatospora chokoriensis NBRC 107358.</title>
        <authorList>
            <person name="Komaki H."/>
            <person name="Tamura T."/>
        </authorList>
    </citation>
    <scope>NUCLEOTIDE SEQUENCE [LARGE SCALE GENOMIC DNA]</scope>
    <source>
        <strain evidence="4 5">NBRC 107358</strain>
    </source>
</reference>
<dbReference type="SUPFAM" id="SSF52317">
    <property type="entry name" value="Class I glutamine amidotransferase-like"/>
    <property type="match status" value="1"/>
</dbReference>
<dbReference type="EMBL" id="BONG01000060">
    <property type="protein sequence ID" value="GIF93324.1"/>
    <property type="molecule type" value="Genomic_DNA"/>
</dbReference>
<evidence type="ECO:0000313" key="4">
    <source>
        <dbReference type="EMBL" id="GIF93324.1"/>
    </source>
</evidence>
<dbReference type="AlphaFoldDB" id="A0A8J3KE22"/>
<dbReference type="PANTHER" id="PTHR43130:SF3">
    <property type="entry name" value="HTH-TYPE TRANSCRIPTIONAL REGULATOR RV1931C"/>
    <property type="match status" value="1"/>
</dbReference>
<dbReference type="PROSITE" id="PS01124">
    <property type="entry name" value="HTH_ARAC_FAMILY_2"/>
    <property type="match status" value="1"/>
</dbReference>
<name>A0A8J3KE22_9ACTN</name>
<dbReference type="InterPro" id="IPR018060">
    <property type="entry name" value="HTH_AraC"/>
</dbReference>
<dbReference type="SMART" id="SM00342">
    <property type="entry name" value="HTH_ARAC"/>
    <property type="match status" value="1"/>
</dbReference>
<comment type="caution">
    <text evidence="4">The sequence shown here is derived from an EMBL/GenBank/DDBJ whole genome shotgun (WGS) entry which is preliminary data.</text>
</comment>
<sequence length="329" mass="34741">MGATREVVVVAYDGVRLLDVTGPVEVFTVADEHGADYRVRIASPGGADVRTSSGVRLGADVALADVAPGMHVLVVPGAPDVAASERNTALLAEVRRLSADAGSTASVCAGAFVLAAAGLLDGRRAATHWDLAEQLADRYPKIDVDPESIFVRDGAVVTSAGVTSGIDLALGLVEEDHGPELARLVAKHLVVFLQRPGGQSQYSVRLRGGGRHSEVLRPVLDAVVLDPAGDHSLAAMAGRAMLSVRQLTRLFRDETGMSPANYVELARVEAAQNLLETGDEPLDVVARRAGFGSPETMRRAFLRRLGMPPAAYRGRFRTSGALREDRTAP</sequence>
<dbReference type="GO" id="GO:0003700">
    <property type="term" value="F:DNA-binding transcription factor activity"/>
    <property type="evidence" value="ECO:0007669"/>
    <property type="project" value="InterPro"/>
</dbReference>
<evidence type="ECO:0000259" key="3">
    <source>
        <dbReference type="PROSITE" id="PS01124"/>
    </source>
</evidence>
<evidence type="ECO:0000256" key="1">
    <source>
        <dbReference type="ARBA" id="ARBA00023015"/>
    </source>
</evidence>
<dbReference type="Pfam" id="PF12833">
    <property type="entry name" value="HTH_18"/>
    <property type="match status" value="1"/>
</dbReference>
<dbReference type="GO" id="GO:0043565">
    <property type="term" value="F:sequence-specific DNA binding"/>
    <property type="evidence" value="ECO:0007669"/>
    <property type="project" value="InterPro"/>
</dbReference>
<dbReference type="Pfam" id="PF01965">
    <property type="entry name" value="DJ-1_PfpI"/>
    <property type="match status" value="1"/>
</dbReference>
<keyword evidence="1" id="KW-0805">Transcription regulation</keyword>
<dbReference type="CDD" id="cd03137">
    <property type="entry name" value="GATase1_AraC_1"/>
    <property type="match status" value="1"/>
</dbReference>
<keyword evidence="5" id="KW-1185">Reference proteome</keyword>
<dbReference type="Gene3D" id="1.10.10.60">
    <property type="entry name" value="Homeodomain-like"/>
    <property type="match status" value="1"/>
</dbReference>
<evidence type="ECO:0000256" key="2">
    <source>
        <dbReference type="ARBA" id="ARBA00023163"/>
    </source>
</evidence>
<dbReference type="InterPro" id="IPR029062">
    <property type="entry name" value="Class_I_gatase-like"/>
</dbReference>
<dbReference type="InterPro" id="IPR009057">
    <property type="entry name" value="Homeodomain-like_sf"/>
</dbReference>
<keyword evidence="2" id="KW-0804">Transcription</keyword>
<dbReference type="SUPFAM" id="SSF46689">
    <property type="entry name" value="Homeodomain-like"/>
    <property type="match status" value="2"/>
</dbReference>
<dbReference type="PANTHER" id="PTHR43130">
    <property type="entry name" value="ARAC-FAMILY TRANSCRIPTIONAL REGULATOR"/>
    <property type="match status" value="1"/>
</dbReference>
<organism evidence="4 5">
    <name type="scientific">Catellatospora chokoriensis</name>
    <dbReference type="NCBI Taxonomy" id="310353"/>
    <lineage>
        <taxon>Bacteria</taxon>
        <taxon>Bacillati</taxon>
        <taxon>Actinomycetota</taxon>
        <taxon>Actinomycetes</taxon>
        <taxon>Micromonosporales</taxon>
        <taxon>Micromonosporaceae</taxon>
        <taxon>Catellatospora</taxon>
    </lineage>
</organism>
<dbReference type="Proteomes" id="UP000619293">
    <property type="component" value="Unassembled WGS sequence"/>
</dbReference>
<dbReference type="RefSeq" id="WP_191840508.1">
    <property type="nucleotide sequence ID" value="NZ_BAAALB010000051.1"/>
</dbReference>
<accession>A0A8J3KE22</accession>
<protein>
    <submittedName>
        <fullName evidence="4">AraC family transcriptional regulator</fullName>
    </submittedName>
</protein>